<dbReference type="AlphaFoldDB" id="A0A4R5PN72"/>
<evidence type="ECO:0000259" key="7">
    <source>
        <dbReference type="Pfam" id="PF00408"/>
    </source>
</evidence>
<comment type="cofactor">
    <cofactor evidence="1">
        <name>Mg(2+)</name>
        <dbReference type="ChEBI" id="CHEBI:18420"/>
    </cofactor>
</comment>
<sequence length="471" mass="49073">MAAKFGTSGLRGLVGELDDGTAAAYTTAFLRHLRASGSIADGDPVFVGQDLRPSSAEIAAHCMAAIEDEKLEPVDCGTLPTPALAVHAMARKAASIMITGSHIPADRNGVKFYRPDGEIDKGDEAAMTASVETVDKAALRWTAHHKPAEEEAGARAGFVARYRGFLAEGCLAGRRIGIYEHSSVIRSVLADILAPTGAEIVPVGHSETFIPVDTEAVSDQTRARIRVWVERYGLDALVSADGDGDRPLVADEKGAVIRGDVLGLVVSRLLEADAVITPVTSNSGIETRVDARTRRTKVGSPYVIAEMAAAAGDGARRIVGFEANGGVLTGSPFTFGKAELSALPTRDSVLPILAMLAVSLGSRLALSALVEGLALPVAASGRIENFPTGKGKALVASLSGDETARADFLAPIGEVASFDMTDGLRMTLADGRILHLRPSGNAPEMRVYAEAATQADAEALISAASERILTA</sequence>
<dbReference type="Gene3D" id="3.30.310.50">
    <property type="entry name" value="Alpha-D-phosphohexomutase, C-terminal domain"/>
    <property type="match status" value="1"/>
</dbReference>
<keyword evidence="11" id="KW-1185">Reference proteome</keyword>
<dbReference type="GO" id="GO:0005975">
    <property type="term" value="P:carbohydrate metabolic process"/>
    <property type="evidence" value="ECO:0007669"/>
    <property type="project" value="InterPro"/>
</dbReference>
<evidence type="ECO:0000256" key="3">
    <source>
        <dbReference type="ARBA" id="ARBA00022553"/>
    </source>
</evidence>
<dbReference type="InterPro" id="IPR036900">
    <property type="entry name" value="A-D-PHexomutase_C_sf"/>
</dbReference>
<dbReference type="InterPro" id="IPR050060">
    <property type="entry name" value="Phosphoglucosamine_mutase"/>
</dbReference>
<reference evidence="10 11" key="1">
    <citation type="journal article" date="2013" name="Int. J. Syst. Evol. Microbiol.">
        <title>Hoeflea suaedae sp. nov., an endophytic bacterium isolated from the root of the halophyte Suaeda maritima.</title>
        <authorList>
            <person name="Chung E.J."/>
            <person name="Park J.A."/>
            <person name="Pramanik P."/>
            <person name="Bibi F."/>
            <person name="Jeon C.O."/>
            <person name="Chung Y.R."/>
        </authorList>
    </citation>
    <scope>NUCLEOTIDE SEQUENCE [LARGE SCALE GENOMIC DNA]</scope>
    <source>
        <strain evidence="10 11">YC6898</strain>
    </source>
</reference>
<evidence type="ECO:0000256" key="5">
    <source>
        <dbReference type="ARBA" id="ARBA00022842"/>
    </source>
</evidence>
<evidence type="ECO:0000256" key="6">
    <source>
        <dbReference type="ARBA" id="ARBA00023235"/>
    </source>
</evidence>
<dbReference type="GO" id="GO:0008966">
    <property type="term" value="F:phosphoglucosamine mutase activity"/>
    <property type="evidence" value="ECO:0007669"/>
    <property type="project" value="TreeGrafter"/>
</dbReference>
<feature type="domain" description="Alpha-D-phosphohexomutase alpha/beta/alpha" evidence="9">
    <location>
        <begin position="267"/>
        <end position="371"/>
    </location>
</feature>
<evidence type="ECO:0000313" key="10">
    <source>
        <dbReference type="EMBL" id="TDH37967.1"/>
    </source>
</evidence>
<dbReference type="Proteomes" id="UP000295131">
    <property type="component" value="Unassembled WGS sequence"/>
</dbReference>
<comment type="similarity">
    <text evidence="2">Belongs to the phosphohexose mutase family.</text>
</comment>
<dbReference type="Gene3D" id="3.40.120.10">
    <property type="entry name" value="Alpha-D-Glucose-1,6-Bisphosphate, subunit A, domain 3"/>
    <property type="match status" value="3"/>
</dbReference>
<dbReference type="InterPro" id="IPR016066">
    <property type="entry name" value="A-D-PHexomutase_CS"/>
</dbReference>
<keyword evidence="6" id="KW-0413">Isomerase</keyword>
<dbReference type="InterPro" id="IPR005844">
    <property type="entry name" value="A-D-PHexomutase_a/b/a-I"/>
</dbReference>
<name>A0A4R5PN72_9HYPH</name>
<dbReference type="CDD" id="cd03088">
    <property type="entry name" value="ManB"/>
    <property type="match status" value="1"/>
</dbReference>
<dbReference type="EMBL" id="SMSI01000001">
    <property type="protein sequence ID" value="TDH37967.1"/>
    <property type="molecule type" value="Genomic_DNA"/>
</dbReference>
<dbReference type="GO" id="GO:0005829">
    <property type="term" value="C:cytosol"/>
    <property type="evidence" value="ECO:0007669"/>
    <property type="project" value="TreeGrafter"/>
</dbReference>
<dbReference type="InterPro" id="IPR005846">
    <property type="entry name" value="A-D-PHexomutase_a/b/a-III"/>
</dbReference>
<evidence type="ECO:0000313" key="11">
    <source>
        <dbReference type="Proteomes" id="UP000295131"/>
    </source>
</evidence>
<dbReference type="SUPFAM" id="SSF53738">
    <property type="entry name" value="Phosphoglucomutase, first 3 domains"/>
    <property type="match status" value="3"/>
</dbReference>
<feature type="domain" description="Alpha-D-phosphohexomutase C-terminal" evidence="7">
    <location>
        <begin position="420"/>
        <end position="460"/>
    </location>
</feature>
<protein>
    <submittedName>
        <fullName evidence="10">Phosphomannomutase</fullName>
    </submittedName>
</protein>
<proteinExistence type="inferred from homology"/>
<evidence type="ECO:0000256" key="4">
    <source>
        <dbReference type="ARBA" id="ARBA00022723"/>
    </source>
</evidence>
<dbReference type="InterPro" id="IPR016055">
    <property type="entry name" value="A-D-PHexomutase_a/b/a-I/II/III"/>
</dbReference>
<dbReference type="Pfam" id="PF02880">
    <property type="entry name" value="PGM_PMM_III"/>
    <property type="match status" value="1"/>
</dbReference>
<organism evidence="10 11">
    <name type="scientific">Pseudohoeflea suaedae</name>
    <dbReference type="NCBI Taxonomy" id="877384"/>
    <lineage>
        <taxon>Bacteria</taxon>
        <taxon>Pseudomonadati</taxon>
        <taxon>Pseudomonadota</taxon>
        <taxon>Alphaproteobacteria</taxon>
        <taxon>Hyphomicrobiales</taxon>
        <taxon>Rhizobiaceae</taxon>
        <taxon>Pseudohoeflea</taxon>
    </lineage>
</organism>
<evidence type="ECO:0000256" key="1">
    <source>
        <dbReference type="ARBA" id="ARBA00001946"/>
    </source>
</evidence>
<comment type="caution">
    <text evidence="10">The sequence shown here is derived from an EMBL/GenBank/DDBJ whole genome shotgun (WGS) entry which is preliminary data.</text>
</comment>
<dbReference type="Pfam" id="PF02878">
    <property type="entry name" value="PGM_PMM_I"/>
    <property type="match status" value="1"/>
</dbReference>
<evidence type="ECO:0000256" key="2">
    <source>
        <dbReference type="ARBA" id="ARBA00010231"/>
    </source>
</evidence>
<evidence type="ECO:0000259" key="8">
    <source>
        <dbReference type="Pfam" id="PF02878"/>
    </source>
</evidence>
<dbReference type="Pfam" id="PF00408">
    <property type="entry name" value="PGM_PMM_IV"/>
    <property type="match status" value="1"/>
</dbReference>
<dbReference type="GO" id="GO:0004615">
    <property type="term" value="F:phosphomannomutase activity"/>
    <property type="evidence" value="ECO:0007669"/>
    <property type="project" value="TreeGrafter"/>
</dbReference>
<dbReference type="SUPFAM" id="SSF55957">
    <property type="entry name" value="Phosphoglucomutase, C-terminal domain"/>
    <property type="match status" value="1"/>
</dbReference>
<dbReference type="GO" id="GO:0000287">
    <property type="term" value="F:magnesium ion binding"/>
    <property type="evidence" value="ECO:0007669"/>
    <property type="project" value="InterPro"/>
</dbReference>
<dbReference type="PANTHER" id="PTHR42946:SF1">
    <property type="entry name" value="PHOSPHOGLUCOMUTASE (ALPHA-D-GLUCOSE-1,6-BISPHOSPHATE-DEPENDENT)"/>
    <property type="match status" value="1"/>
</dbReference>
<gene>
    <name evidence="10" type="ORF">E2A64_02195</name>
</gene>
<keyword evidence="4" id="KW-0479">Metal-binding</keyword>
<dbReference type="GO" id="GO:0006048">
    <property type="term" value="P:UDP-N-acetylglucosamine biosynthetic process"/>
    <property type="evidence" value="ECO:0007669"/>
    <property type="project" value="TreeGrafter"/>
</dbReference>
<keyword evidence="5" id="KW-0460">Magnesium</keyword>
<evidence type="ECO:0000259" key="9">
    <source>
        <dbReference type="Pfam" id="PF02880"/>
    </source>
</evidence>
<dbReference type="InterPro" id="IPR005843">
    <property type="entry name" value="A-D-PHexomutase_C"/>
</dbReference>
<dbReference type="PANTHER" id="PTHR42946">
    <property type="entry name" value="PHOSPHOHEXOSE MUTASE"/>
    <property type="match status" value="1"/>
</dbReference>
<feature type="domain" description="Alpha-D-phosphohexomutase alpha/beta/alpha" evidence="8">
    <location>
        <begin position="4"/>
        <end position="136"/>
    </location>
</feature>
<keyword evidence="3" id="KW-0597">Phosphoprotein</keyword>
<accession>A0A4R5PN72</accession>
<dbReference type="OrthoDB" id="9803322at2"/>
<dbReference type="PROSITE" id="PS00710">
    <property type="entry name" value="PGM_PMM"/>
    <property type="match status" value="1"/>
</dbReference>
<dbReference type="RefSeq" id="WP_133282804.1">
    <property type="nucleotide sequence ID" value="NZ_SMSI01000001.1"/>
</dbReference>
<dbReference type="GO" id="GO:0009252">
    <property type="term" value="P:peptidoglycan biosynthetic process"/>
    <property type="evidence" value="ECO:0007669"/>
    <property type="project" value="TreeGrafter"/>
</dbReference>